<protein>
    <submittedName>
        <fullName evidence="1">Uncharacterized protein</fullName>
    </submittedName>
</protein>
<sequence length="132" mass="14323">MSSFAELIGFDLLTCEDEMVMYYGKTPLIRNDLSRGSTSSAWFQDSTGTLQHWSTYFHFPALGTAVKVDYGGGTGTSSKSMLGRLSAVSGSGREKTGQISNEYGDKVSWSRCELPDRSEGLTQIGRGPASLF</sequence>
<proteinExistence type="predicted"/>
<dbReference type="VEuPathDB" id="CryptoDB:Cvel_14216"/>
<accession>A0A0G4EYI4</accession>
<dbReference type="EMBL" id="CDMZ01000003">
    <property type="protein sequence ID" value="CEM04213.1"/>
    <property type="molecule type" value="Genomic_DNA"/>
</dbReference>
<gene>
    <name evidence="1" type="ORF">Cvel_14216</name>
</gene>
<evidence type="ECO:0000313" key="1">
    <source>
        <dbReference type="EMBL" id="CEM04213.1"/>
    </source>
</evidence>
<dbReference type="AlphaFoldDB" id="A0A0G4EYI4"/>
<reference evidence="1" key="1">
    <citation type="submission" date="2014-11" db="EMBL/GenBank/DDBJ databases">
        <authorList>
            <person name="Otto D Thomas"/>
            <person name="Naeem Raeece"/>
        </authorList>
    </citation>
    <scope>NUCLEOTIDE SEQUENCE</scope>
</reference>
<name>A0A0G4EYI4_9ALVE</name>
<organism evidence="1">
    <name type="scientific">Chromera velia CCMP2878</name>
    <dbReference type="NCBI Taxonomy" id="1169474"/>
    <lineage>
        <taxon>Eukaryota</taxon>
        <taxon>Sar</taxon>
        <taxon>Alveolata</taxon>
        <taxon>Colpodellida</taxon>
        <taxon>Chromeraceae</taxon>
        <taxon>Chromera</taxon>
    </lineage>
</organism>